<dbReference type="InterPro" id="IPR011990">
    <property type="entry name" value="TPR-like_helical_dom_sf"/>
</dbReference>
<evidence type="ECO:0000256" key="9">
    <source>
        <dbReference type="ARBA" id="ARBA00023212"/>
    </source>
</evidence>
<evidence type="ECO:0000256" key="3">
    <source>
        <dbReference type="ARBA" id="ARBA00022490"/>
    </source>
</evidence>
<comment type="subcellular location">
    <subcellularLocation>
        <location evidence="1">Cytoplasm</location>
        <location evidence="1">Cytoskeleton</location>
    </subcellularLocation>
</comment>
<keyword evidence="5" id="KW-0677">Repeat</keyword>
<dbReference type="InterPro" id="IPR002151">
    <property type="entry name" value="Kinesin_light"/>
</dbReference>
<evidence type="ECO:0000256" key="6">
    <source>
        <dbReference type="ARBA" id="ARBA00022803"/>
    </source>
</evidence>
<proteinExistence type="inferred from homology"/>
<dbReference type="SUPFAM" id="SSF48452">
    <property type="entry name" value="TPR-like"/>
    <property type="match status" value="2"/>
</dbReference>
<dbReference type="GO" id="GO:0005871">
    <property type="term" value="C:kinesin complex"/>
    <property type="evidence" value="ECO:0007669"/>
    <property type="project" value="InterPro"/>
</dbReference>
<dbReference type="GO" id="GO:0005737">
    <property type="term" value="C:cytoplasm"/>
    <property type="evidence" value="ECO:0007669"/>
    <property type="project" value="TreeGrafter"/>
</dbReference>
<dbReference type="SMART" id="SM00028">
    <property type="entry name" value="TPR"/>
    <property type="match status" value="4"/>
</dbReference>
<evidence type="ECO:0000256" key="2">
    <source>
        <dbReference type="ARBA" id="ARBA00009622"/>
    </source>
</evidence>
<gene>
    <name evidence="10" type="ORF">OV079_28205</name>
</gene>
<name>A0A9X3ES89_9BACT</name>
<sequence>MTASSEESRIALALADVGRAYLSQGQFAAAETALRQCIEANVRLLGTRLHASVTALLDMLAVALVQQGKNEEAEAVLRECVALKVEWLGQLAHEEVATSLHGLGEALSRQGKFEEATKVLQASLHALYQATGTEWPRDSGPTLQALAMCHVHLGQYVQAEEVWHRKVELGERLHGTPANSETISALGMLAQLCLRRVQRPADALRFSTGAWQAALAGRLWEHALQVGPVHLACLAGNDQSIEAIEQVVRALIEVIDRFPEGHPLRSHAISELQRLYPGPGAANG</sequence>
<organism evidence="10 11">
    <name type="scientific">Nannocystis pusilla</name>
    <dbReference type="NCBI Taxonomy" id="889268"/>
    <lineage>
        <taxon>Bacteria</taxon>
        <taxon>Pseudomonadati</taxon>
        <taxon>Myxococcota</taxon>
        <taxon>Polyangia</taxon>
        <taxon>Nannocystales</taxon>
        <taxon>Nannocystaceae</taxon>
        <taxon>Nannocystis</taxon>
    </lineage>
</organism>
<keyword evidence="11" id="KW-1185">Reference proteome</keyword>
<keyword evidence="4" id="KW-0493">Microtubule</keyword>
<keyword evidence="3" id="KW-0963">Cytoplasm</keyword>
<dbReference type="PANTHER" id="PTHR45783:SF3">
    <property type="entry name" value="KINESIN LIGHT CHAIN"/>
    <property type="match status" value="1"/>
</dbReference>
<keyword evidence="6" id="KW-0802">TPR repeat</keyword>
<dbReference type="EMBL" id="JAPNKE010000002">
    <property type="protein sequence ID" value="MCY1009379.1"/>
    <property type="molecule type" value="Genomic_DNA"/>
</dbReference>
<evidence type="ECO:0000256" key="1">
    <source>
        <dbReference type="ARBA" id="ARBA00004245"/>
    </source>
</evidence>
<comment type="similarity">
    <text evidence="2">Belongs to the kinesin light chain family.</text>
</comment>
<keyword evidence="8" id="KW-0505">Motor protein</keyword>
<dbReference type="InterPro" id="IPR019734">
    <property type="entry name" value="TPR_rpt"/>
</dbReference>
<dbReference type="Proteomes" id="UP001150924">
    <property type="component" value="Unassembled WGS sequence"/>
</dbReference>
<evidence type="ECO:0000313" key="11">
    <source>
        <dbReference type="Proteomes" id="UP001150924"/>
    </source>
</evidence>
<evidence type="ECO:0000256" key="4">
    <source>
        <dbReference type="ARBA" id="ARBA00022701"/>
    </source>
</evidence>
<keyword evidence="9" id="KW-0206">Cytoskeleton</keyword>
<dbReference type="RefSeq" id="WP_267772043.1">
    <property type="nucleotide sequence ID" value="NZ_JAPNKE010000002.1"/>
</dbReference>
<dbReference type="PANTHER" id="PTHR45783">
    <property type="entry name" value="KINESIN LIGHT CHAIN"/>
    <property type="match status" value="1"/>
</dbReference>
<dbReference type="GO" id="GO:0007018">
    <property type="term" value="P:microtubule-based movement"/>
    <property type="evidence" value="ECO:0007669"/>
    <property type="project" value="TreeGrafter"/>
</dbReference>
<accession>A0A9X3ES89</accession>
<dbReference type="Pfam" id="PF13424">
    <property type="entry name" value="TPR_12"/>
    <property type="match status" value="1"/>
</dbReference>
<evidence type="ECO:0000313" key="10">
    <source>
        <dbReference type="EMBL" id="MCY1009379.1"/>
    </source>
</evidence>
<dbReference type="GO" id="GO:0019894">
    <property type="term" value="F:kinesin binding"/>
    <property type="evidence" value="ECO:0007669"/>
    <property type="project" value="TreeGrafter"/>
</dbReference>
<dbReference type="AlphaFoldDB" id="A0A9X3ES89"/>
<evidence type="ECO:0000256" key="5">
    <source>
        <dbReference type="ARBA" id="ARBA00022737"/>
    </source>
</evidence>
<evidence type="ECO:0000256" key="8">
    <source>
        <dbReference type="ARBA" id="ARBA00023175"/>
    </source>
</evidence>
<dbReference type="Pfam" id="PF13374">
    <property type="entry name" value="TPR_10"/>
    <property type="match status" value="1"/>
</dbReference>
<comment type="caution">
    <text evidence="10">The sequence shown here is derived from an EMBL/GenBank/DDBJ whole genome shotgun (WGS) entry which is preliminary data.</text>
</comment>
<keyword evidence="7" id="KW-0175">Coiled coil</keyword>
<protein>
    <submittedName>
        <fullName evidence="10">Tetratricopeptide repeat protein</fullName>
    </submittedName>
</protein>
<dbReference type="GO" id="GO:0005874">
    <property type="term" value="C:microtubule"/>
    <property type="evidence" value="ECO:0007669"/>
    <property type="project" value="UniProtKB-KW"/>
</dbReference>
<evidence type="ECO:0000256" key="7">
    <source>
        <dbReference type="ARBA" id="ARBA00023054"/>
    </source>
</evidence>
<dbReference type="Gene3D" id="1.25.40.10">
    <property type="entry name" value="Tetratricopeptide repeat domain"/>
    <property type="match status" value="1"/>
</dbReference>
<reference evidence="10" key="1">
    <citation type="submission" date="2022-11" db="EMBL/GenBank/DDBJ databases">
        <title>Minimal conservation of predation-associated metabolite biosynthetic gene clusters underscores biosynthetic potential of Myxococcota including descriptions for ten novel species: Archangium lansinium sp. nov., Myxococcus landrumus sp. nov., Nannocystis bai.</title>
        <authorList>
            <person name="Ahearne A."/>
            <person name="Stevens C."/>
            <person name="Phillips K."/>
        </authorList>
    </citation>
    <scope>NUCLEOTIDE SEQUENCE</scope>
    <source>
        <strain evidence="10">Na p29</strain>
    </source>
</reference>